<comment type="caution">
    <text evidence="10">The sequence shown here is derived from an EMBL/GenBank/DDBJ whole genome shotgun (WGS) entry which is preliminary data.</text>
</comment>
<reference evidence="10" key="1">
    <citation type="submission" date="2021-01" db="EMBL/GenBank/DDBJ databases">
        <title>Genome public.</title>
        <authorList>
            <person name="Liu C."/>
            <person name="Sun Q."/>
        </authorList>
    </citation>
    <scope>NUCLEOTIDE SEQUENCE</scope>
    <source>
        <strain evidence="10">YIM B02565</strain>
    </source>
</reference>
<dbReference type="GO" id="GO:0046872">
    <property type="term" value="F:metal ion binding"/>
    <property type="evidence" value="ECO:0007669"/>
    <property type="project" value="UniProtKB-KW"/>
</dbReference>
<dbReference type="Pfam" id="PF03372">
    <property type="entry name" value="Exo_endo_phos"/>
    <property type="match status" value="1"/>
</dbReference>
<keyword evidence="11" id="KW-1185">Reference proteome</keyword>
<dbReference type="InterPro" id="IPR051547">
    <property type="entry name" value="TDP2-like"/>
</dbReference>
<dbReference type="Proteomes" id="UP000623681">
    <property type="component" value="Unassembled WGS sequence"/>
</dbReference>
<dbReference type="InterPro" id="IPR005135">
    <property type="entry name" value="Endo/exonuclease/phosphatase"/>
</dbReference>
<keyword evidence="5" id="KW-0227">DNA damage</keyword>
<evidence type="ECO:0000256" key="7">
    <source>
        <dbReference type="ARBA" id="ARBA00022842"/>
    </source>
</evidence>
<feature type="domain" description="Endonuclease/exonuclease/phosphatase" evidence="9">
    <location>
        <begin position="48"/>
        <end position="308"/>
    </location>
</feature>
<dbReference type="GO" id="GO:0004519">
    <property type="term" value="F:endonuclease activity"/>
    <property type="evidence" value="ECO:0007669"/>
    <property type="project" value="UniProtKB-KW"/>
</dbReference>
<evidence type="ECO:0000256" key="5">
    <source>
        <dbReference type="ARBA" id="ARBA00022763"/>
    </source>
</evidence>
<comment type="cofactor">
    <cofactor evidence="1">
        <name>Mn(2+)</name>
        <dbReference type="ChEBI" id="CHEBI:29035"/>
    </cofactor>
</comment>
<proteinExistence type="predicted"/>
<evidence type="ECO:0000259" key="9">
    <source>
        <dbReference type="Pfam" id="PF03372"/>
    </source>
</evidence>
<dbReference type="InterPro" id="IPR036691">
    <property type="entry name" value="Endo/exonu/phosph_ase_sf"/>
</dbReference>
<evidence type="ECO:0000256" key="1">
    <source>
        <dbReference type="ARBA" id="ARBA00001936"/>
    </source>
</evidence>
<evidence type="ECO:0000313" key="11">
    <source>
        <dbReference type="Proteomes" id="UP000623681"/>
    </source>
</evidence>
<dbReference type="RefSeq" id="WP_202768634.1">
    <property type="nucleotide sequence ID" value="NZ_JAESWA010000023.1"/>
</dbReference>
<keyword evidence="10" id="KW-0255">Endonuclease</keyword>
<keyword evidence="4" id="KW-0479">Metal-binding</keyword>
<evidence type="ECO:0000256" key="4">
    <source>
        <dbReference type="ARBA" id="ARBA00022723"/>
    </source>
</evidence>
<dbReference type="AlphaFoldDB" id="A0A937K660"/>
<sequence>MYPRSNIGLSVMTWYIYDGTDLTPLFSTTPQEVPQRVTEVYRQFLATNMHERAKAIARQIALKKPDIVGLQEAVIVELIPPNAHKVVYNFVDILLCELARLGIRYRAAAQNVNSTITLPASTGNLVRLIDRNVILVRRESDVEIISTKAANYATNYQVQIGGRVFTILRGWVAVDALIRGKKFRLVNTQLEPLSSQVQVSQANELIAGPANTKLPLILLGDFNSNASVPGSQVYALLTLLGFKDTWVVGGIGNGFTAFQDSDVLNALSSLSKRIDFIFTRNGFDAIKDELVGESQEDRTCTRLWPSTHAGVFSRLQLGC</sequence>
<organism evidence="10 11">
    <name type="scientific">Clostridium paridis</name>
    <dbReference type="NCBI Taxonomy" id="2803863"/>
    <lineage>
        <taxon>Bacteria</taxon>
        <taxon>Bacillati</taxon>
        <taxon>Bacillota</taxon>
        <taxon>Clostridia</taxon>
        <taxon>Eubacteriales</taxon>
        <taxon>Clostridiaceae</taxon>
        <taxon>Clostridium</taxon>
    </lineage>
</organism>
<evidence type="ECO:0000256" key="8">
    <source>
        <dbReference type="ARBA" id="ARBA00023204"/>
    </source>
</evidence>
<dbReference type="GO" id="GO:0016787">
    <property type="term" value="F:hydrolase activity"/>
    <property type="evidence" value="ECO:0007669"/>
    <property type="project" value="UniProtKB-KW"/>
</dbReference>
<evidence type="ECO:0000256" key="3">
    <source>
        <dbReference type="ARBA" id="ARBA00022722"/>
    </source>
</evidence>
<comment type="cofactor">
    <cofactor evidence="2">
        <name>Mg(2+)</name>
        <dbReference type="ChEBI" id="CHEBI:18420"/>
    </cofactor>
</comment>
<keyword evidence="3" id="KW-0540">Nuclease</keyword>
<accession>A0A937K660</accession>
<gene>
    <name evidence="10" type="ORF">JK634_15530</name>
</gene>
<evidence type="ECO:0000256" key="6">
    <source>
        <dbReference type="ARBA" id="ARBA00022801"/>
    </source>
</evidence>
<name>A0A937K660_9CLOT</name>
<evidence type="ECO:0000313" key="10">
    <source>
        <dbReference type="EMBL" id="MBL4933225.1"/>
    </source>
</evidence>
<protein>
    <submittedName>
        <fullName evidence="10">Endonuclease/exonuclease/phosphatase family protein</fullName>
    </submittedName>
</protein>
<dbReference type="SUPFAM" id="SSF56219">
    <property type="entry name" value="DNase I-like"/>
    <property type="match status" value="1"/>
</dbReference>
<dbReference type="GO" id="GO:0006281">
    <property type="term" value="P:DNA repair"/>
    <property type="evidence" value="ECO:0007669"/>
    <property type="project" value="UniProtKB-KW"/>
</dbReference>
<dbReference type="Gene3D" id="3.60.10.10">
    <property type="entry name" value="Endonuclease/exonuclease/phosphatase"/>
    <property type="match status" value="1"/>
</dbReference>
<evidence type="ECO:0000256" key="2">
    <source>
        <dbReference type="ARBA" id="ARBA00001946"/>
    </source>
</evidence>
<dbReference type="PANTHER" id="PTHR15822:SF4">
    <property type="entry name" value="TYROSYL-DNA PHOSPHODIESTERASE 2"/>
    <property type="match status" value="1"/>
</dbReference>
<keyword evidence="6" id="KW-0378">Hydrolase</keyword>
<dbReference type="PANTHER" id="PTHR15822">
    <property type="entry name" value="TRAF AND TNF RECEPTOR-ASSOCIATED PROTEIN"/>
    <property type="match status" value="1"/>
</dbReference>
<dbReference type="EMBL" id="JAESWA010000023">
    <property type="protein sequence ID" value="MBL4933225.1"/>
    <property type="molecule type" value="Genomic_DNA"/>
</dbReference>
<keyword evidence="8" id="KW-0234">DNA repair</keyword>
<keyword evidence="7" id="KW-0460">Magnesium</keyword>